<name>A0A4Y8L162_9BACT</name>
<dbReference type="OrthoDB" id="1098628at2"/>
<reference evidence="2 3" key="1">
    <citation type="submission" date="2019-03" db="EMBL/GenBank/DDBJ databases">
        <title>San Antonio Military Medical Center submission to MRSN (WRAIR), pending publication.</title>
        <authorList>
            <person name="Blyth D.M."/>
            <person name="Mccarthy S.L."/>
            <person name="Schall S.E."/>
            <person name="Stam J.A."/>
            <person name="Ong A.C."/>
            <person name="Mcgann P.T."/>
        </authorList>
    </citation>
    <scope>NUCLEOTIDE SEQUENCE [LARGE SCALE GENOMIC DNA]</scope>
    <source>
        <strain evidence="2 3">MRSN571793</strain>
    </source>
</reference>
<accession>A0A4Y8L162</accession>
<proteinExistence type="predicted"/>
<sequence>MKRHTFTIYFFIKKSRLNSQGLAPVNIRITIDRKEVSFTSKIPIDPELWDTWDTHAQRLSGRSKTAREVNSALNRIYTYLSELYHKIREKDGGVTSERLRDVFLGREKLCEQHTVLELFDKLIVQKQLLAQSEVVKEISANSYICSKEKLMAYMELHQNISDIDMKKIDYGFMDISFYSWWLRPYDKTYATYKTGDHRCISQ</sequence>
<dbReference type="AlphaFoldDB" id="A0A4Y8L162"/>
<keyword evidence="3" id="KW-1185">Reference proteome</keyword>
<dbReference type="InterPro" id="IPR035386">
    <property type="entry name" value="Arm-DNA-bind_5"/>
</dbReference>
<dbReference type="EMBL" id="SOML01000005">
    <property type="protein sequence ID" value="TFD96313.1"/>
    <property type="molecule type" value="Genomic_DNA"/>
</dbReference>
<dbReference type="Proteomes" id="UP000297861">
    <property type="component" value="Unassembled WGS sequence"/>
</dbReference>
<gene>
    <name evidence="2" type="ORF">E2605_09070</name>
</gene>
<protein>
    <recommendedName>
        <fullName evidence="1">Arm DNA-binding domain-containing protein</fullName>
    </recommendedName>
</protein>
<dbReference type="RefSeq" id="WP_134436207.1">
    <property type="nucleotide sequence ID" value="NZ_SOML01000005.1"/>
</dbReference>
<evidence type="ECO:0000313" key="2">
    <source>
        <dbReference type="EMBL" id="TFD96313.1"/>
    </source>
</evidence>
<comment type="caution">
    <text evidence="2">The sequence shown here is derived from an EMBL/GenBank/DDBJ whole genome shotgun (WGS) entry which is preliminary data.</text>
</comment>
<dbReference type="Pfam" id="PF17293">
    <property type="entry name" value="Arm-DNA-bind_5"/>
    <property type="match status" value="1"/>
</dbReference>
<evidence type="ECO:0000259" key="1">
    <source>
        <dbReference type="Pfam" id="PF17293"/>
    </source>
</evidence>
<evidence type="ECO:0000313" key="3">
    <source>
        <dbReference type="Proteomes" id="UP000297861"/>
    </source>
</evidence>
<feature type="domain" description="Arm DNA-binding" evidence="1">
    <location>
        <begin position="10"/>
        <end position="99"/>
    </location>
</feature>
<organism evidence="2 3">
    <name type="scientific">Dysgonomonas capnocytophagoides</name>
    <dbReference type="NCBI Taxonomy" id="45254"/>
    <lineage>
        <taxon>Bacteria</taxon>
        <taxon>Pseudomonadati</taxon>
        <taxon>Bacteroidota</taxon>
        <taxon>Bacteroidia</taxon>
        <taxon>Bacteroidales</taxon>
        <taxon>Dysgonomonadaceae</taxon>
        <taxon>Dysgonomonas</taxon>
    </lineage>
</organism>
<dbReference type="STRING" id="1121485.GCA_000426485_02221"/>